<protein>
    <submittedName>
        <fullName evidence="7">LptF/LptG family permease</fullName>
    </submittedName>
</protein>
<keyword evidence="2" id="KW-1003">Cell membrane</keyword>
<evidence type="ECO:0000256" key="6">
    <source>
        <dbReference type="SAM" id="Phobius"/>
    </source>
</evidence>
<dbReference type="PANTHER" id="PTHR33529">
    <property type="entry name" value="SLR0882 PROTEIN-RELATED"/>
    <property type="match status" value="1"/>
</dbReference>
<dbReference type="Pfam" id="PF03739">
    <property type="entry name" value="LptF_LptG"/>
    <property type="match status" value="1"/>
</dbReference>
<comment type="caution">
    <text evidence="7">The sequence shown here is derived from an EMBL/GenBank/DDBJ whole genome shotgun (WGS) entry which is preliminary data.</text>
</comment>
<keyword evidence="4 6" id="KW-1133">Transmembrane helix</keyword>
<name>A0ABV4CXZ0_9BACT</name>
<reference evidence="7 8" key="1">
    <citation type="submission" date="2024-03" db="EMBL/GenBank/DDBJ databases">
        <title>Mouse gut bacterial collection (mGBC) of GemPharmatech.</title>
        <authorList>
            <person name="He Y."/>
            <person name="Dong L."/>
            <person name="Wu D."/>
            <person name="Gao X."/>
            <person name="Lin Z."/>
        </authorList>
    </citation>
    <scope>NUCLEOTIDE SEQUENCE [LARGE SCALE GENOMIC DNA]</scope>
    <source>
        <strain evidence="7 8">54-13</strain>
    </source>
</reference>
<evidence type="ECO:0000256" key="4">
    <source>
        <dbReference type="ARBA" id="ARBA00022989"/>
    </source>
</evidence>
<gene>
    <name evidence="7" type="ORF">AAK873_11440</name>
</gene>
<proteinExistence type="predicted"/>
<evidence type="ECO:0000256" key="5">
    <source>
        <dbReference type="ARBA" id="ARBA00023136"/>
    </source>
</evidence>
<feature type="transmembrane region" description="Helical" evidence="6">
    <location>
        <begin position="102"/>
        <end position="120"/>
    </location>
</feature>
<dbReference type="InterPro" id="IPR005495">
    <property type="entry name" value="LptG/LptF_permease"/>
</dbReference>
<keyword evidence="8" id="KW-1185">Reference proteome</keyword>
<keyword evidence="3 6" id="KW-0812">Transmembrane</keyword>
<feature type="transmembrane region" description="Helical" evidence="6">
    <location>
        <begin position="7"/>
        <end position="36"/>
    </location>
</feature>
<dbReference type="Proteomes" id="UP001565200">
    <property type="component" value="Unassembled WGS sequence"/>
</dbReference>
<accession>A0ABV4CXZ0</accession>
<feature type="transmembrane region" description="Helical" evidence="6">
    <location>
        <begin position="447"/>
        <end position="465"/>
    </location>
</feature>
<dbReference type="EMBL" id="JBCLPP010000037">
    <property type="protein sequence ID" value="MEY8246221.1"/>
    <property type="molecule type" value="Genomic_DNA"/>
</dbReference>
<sequence length="642" mass="73873">MLKIKRLYLFMLQSFLPLFLMTFFICLFIVLMQFLWRYIDDLVGKGLEMSVIGELFFYAALTMVPMALPLAVLLASLMTFGNLGEQFELTAMKASGVSLIKSMRPLIVLMVFVAIGAFFFQNNVLPIAQTKMWTLLYSMRQKSPELDIPEGVFYDQIPGFNLFVKEKDQETGVLRELLIYNVNRGSDNATIIYADSGKMSMTDDKSHLFLKLWNGEQFENLREQTGISTSNVPYRRESFDDKEVLIKFDANFNRMDESGMRNQYVGKNIDELQATIDSVNIRVDSIGDVYGKAIKEMPYFGIQYYTSEYTDSGRVTMKQPEIALAAPVNVDSIFRGSNPSLTKSYLNQALTKARRIHQDYEFKSLAMNDDRRTIRRHSIELVKKFTLSVACLVFFFIGAPLGAIIRKGGLGMPLVISVFLFIIYYIIDNSGYKMAREGHIEVWEGMWLSTFVLLPLGIFFTYKAVNDSAVFNKDAYVNFFRRIFGKSETRHLEVKEVVMNEVELPVAFERIDALSAKCAAFAERYKAPMSYIKYWTEGYDKTEIKDIMSRLEQTVDYMSNSRNRIIILKLMELPVLRNLWLYNPAGTGWVAWAFIILFPVGLPLYLIGLRCQRKFKEELEHIVTTDNELIALLKVNTDDINE</sequence>
<feature type="transmembrane region" description="Helical" evidence="6">
    <location>
        <begin position="589"/>
        <end position="607"/>
    </location>
</feature>
<evidence type="ECO:0000313" key="7">
    <source>
        <dbReference type="EMBL" id="MEY8246221.1"/>
    </source>
</evidence>
<keyword evidence="5 6" id="KW-0472">Membrane</keyword>
<evidence type="ECO:0000256" key="2">
    <source>
        <dbReference type="ARBA" id="ARBA00022475"/>
    </source>
</evidence>
<comment type="subcellular location">
    <subcellularLocation>
        <location evidence="1">Cell membrane</location>
        <topology evidence="1">Multi-pass membrane protein</topology>
    </subcellularLocation>
</comment>
<dbReference type="RefSeq" id="WP_121699316.1">
    <property type="nucleotide sequence ID" value="NZ_JBCLPP010000037.1"/>
</dbReference>
<dbReference type="PANTHER" id="PTHR33529:SF6">
    <property type="entry name" value="YJGP_YJGQ FAMILY PERMEASE"/>
    <property type="match status" value="1"/>
</dbReference>
<evidence type="ECO:0000256" key="3">
    <source>
        <dbReference type="ARBA" id="ARBA00022692"/>
    </source>
</evidence>
<feature type="transmembrane region" description="Helical" evidence="6">
    <location>
        <begin position="56"/>
        <end position="81"/>
    </location>
</feature>
<evidence type="ECO:0000256" key="1">
    <source>
        <dbReference type="ARBA" id="ARBA00004651"/>
    </source>
</evidence>
<organism evidence="7 8">
    <name type="scientific">Heminiphilus faecis</name>
    <dbReference type="NCBI Taxonomy" id="2601703"/>
    <lineage>
        <taxon>Bacteria</taxon>
        <taxon>Pseudomonadati</taxon>
        <taxon>Bacteroidota</taxon>
        <taxon>Bacteroidia</taxon>
        <taxon>Bacteroidales</taxon>
        <taxon>Muribaculaceae</taxon>
        <taxon>Heminiphilus</taxon>
    </lineage>
</organism>
<evidence type="ECO:0000313" key="8">
    <source>
        <dbReference type="Proteomes" id="UP001565200"/>
    </source>
</evidence>
<feature type="transmembrane region" description="Helical" evidence="6">
    <location>
        <begin position="410"/>
        <end position="427"/>
    </location>
</feature>
<feature type="transmembrane region" description="Helical" evidence="6">
    <location>
        <begin position="385"/>
        <end position="403"/>
    </location>
</feature>